<organism evidence="3 4">
    <name type="scientific">Sungkyunkwania multivorans</name>
    <dbReference type="NCBI Taxonomy" id="1173618"/>
    <lineage>
        <taxon>Bacteria</taxon>
        <taxon>Pseudomonadati</taxon>
        <taxon>Bacteroidota</taxon>
        <taxon>Flavobacteriia</taxon>
        <taxon>Flavobacteriales</taxon>
        <taxon>Flavobacteriaceae</taxon>
        <taxon>Sungkyunkwania</taxon>
    </lineage>
</organism>
<keyword evidence="2" id="KW-0472">Membrane</keyword>
<keyword evidence="1" id="KW-0175">Coiled coil</keyword>
<sequence length="92" mass="10774">MNEIITILIPYVFGGVSILGYLFERRKRLAEVKSTETDVMSKIQKVYAEYVEEDKRRYDELANEHKKVLTKLAELEKQINQFKKKCTNNCAA</sequence>
<evidence type="ECO:0000313" key="4">
    <source>
        <dbReference type="Proteomes" id="UP001596978"/>
    </source>
</evidence>
<keyword evidence="2" id="KW-1133">Transmembrane helix</keyword>
<feature type="coiled-coil region" evidence="1">
    <location>
        <begin position="51"/>
        <end position="85"/>
    </location>
</feature>
<keyword evidence="2" id="KW-0812">Transmembrane</keyword>
<name>A0ABW3D0W6_9FLAO</name>
<evidence type="ECO:0000256" key="2">
    <source>
        <dbReference type="SAM" id="Phobius"/>
    </source>
</evidence>
<accession>A0ABW3D0W6</accession>
<dbReference type="EMBL" id="JBHTJH010000008">
    <property type="protein sequence ID" value="MFD0862488.1"/>
    <property type="molecule type" value="Genomic_DNA"/>
</dbReference>
<proteinExistence type="predicted"/>
<feature type="transmembrane region" description="Helical" evidence="2">
    <location>
        <begin position="6"/>
        <end position="23"/>
    </location>
</feature>
<dbReference type="Proteomes" id="UP001596978">
    <property type="component" value="Unassembled WGS sequence"/>
</dbReference>
<gene>
    <name evidence="3" type="ORF">ACFQ1M_09740</name>
</gene>
<keyword evidence="4" id="KW-1185">Reference proteome</keyword>
<dbReference type="RefSeq" id="WP_386407577.1">
    <property type="nucleotide sequence ID" value="NZ_JBHTJH010000008.1"/>
</dbReference>
<reference evidence="4" key="1">
    <citation type="journal article" date="2019" name="Int. J. Syst. Evol. Microbiol.">
        <title>The Global Catalogue of Microorganisms (GCM) 10K type strain sequencing project: providing services to taxonomists for standard genome sequencing and annotation.</title>
        <authorList>
            <consortium name="The Broad Institute Genomics Platform"/>
            <consortium name="The Broad Institute Genome Sequencing Center for Infectious Disease"/>
            <person name="Wu L."/>
            <person name="Ma J."/>
        </authorList>
    </citation>
    <scope>NUCLEOTIDE SEQUENCE [LARGE SCALE GENOMIC DNA]</scope>
    <source>
        <strain evidence="4">CCUG 62952</strain>
    </source>
</reference>
<evidence type="ECO:0000256" key="1">
    <source>
        <dbReference type="SAM" id="Coils"/>
    </source>
</evidence>
<protein>
    <submittedName>
        <fullName evidence="3">Uncharacterized protein</fullName>
    </submittedName>
</protein>
<evidence type="ECO:0000313" key="3">
    <source>
        <dbReference type="EMBL" id="MFD0862488.1"/>
    </source>
</evidence>
<comment type="caution">
    <text evidence="3">The sequence shown here is derived from an EMBL/GenBank/DDBJ whole genome shotgun (WGS) entry which is preliminary data.</text>
</comment>